<sequence>MMARATYPRAKLSIKRILEMCSSTGFAAADAFVRRTAKSRKMPLSMGRPCSWARRSTDPLCQPLISTTTLKFLDCESKSARLTVPRVRVFRLSTWLLAGYQPIQLRLPCP</sequence>
<comment type="caution">
    <text evidence="1">The sequence shown here is derived from an EMBL/GenBank/DDBJ whole genome shotgun (WGS) entry which is preliminary data.</text>
</comment>
<dbReference type="Proteomes" id="UP001303046">
    <property type="component" value="Unassembled WGS sequence"/>
</dbReference>
<organism evidence="1 2">
    <name type="scientific">Necator americanus</name>
    <name type="common">Human hookworm</name>
    <dbReference type="NCBI Taxonomy" id="51031"/>
    <lineage>
        <taxon>Eukaryota</taxon>
        <taxon>Metazoa</taxon>
        <taxon>Ecdysozoa</taxon>
        <taxon>Nematoda</taxon>
        <taxon>Chromadorea</taxon>
        <taxon>Rhabditida</taxon>
        <taxon>Rhabditina</taxon>
        <taxon>Rhabditomorpha</taxon>
        <taxon>Strongyloidea</taxon>
        <taxon>Ancylostomatidae</taxon>
        <taxon>Bunostominae</taxon>
        <taxon>Necator</taxon>
    </lineage>
</organism>
<reference evidence="1 2" key="1">
    <citation type="submission" date="2023-08" db="EMBL/GenBank/DDBJ databases">
        <title>A Necator americanus chromosomal reference genome.</title>
        <authorList>
            <person name="Ilik V."/>
            <person name="Petrzelkova K.J."/>
            <person name="Pardy F."/>
            <person name="Fuh T."/>
            <person name="Niatou-Singa F.S."/>
            <person name="Gouil Q."/>
            <person name="Baker L."/>
            <person name="Ritchie M.E."/>
            <person name="Jex A.R."/>
            <person name="Gazzola D."/>
            <person name="Li H."/>
            <person name="Toshio Fujiwara R."/>
            <person name="Zhan B."/>
            <person name="Aroian R.V."/>
            <person name="Pafco B."/>
            <person name="Schwarz E.M."/>
        </authorList>
    </citation>
    <scope>NUCLEOTIDE SEQUENCE [LARGE SCALE GENOMIC DNA]</scope>
    <source>
        <strain evidence="1 2">Aroian</strain>
        <tissue evidence="1">Whole animal</tissue>
    </source>
</reference>
<dbReference type="EMBL" id="JAVFWL010000003">
    <property type="protein sequence ID" value="KAK6739488.1"/>
    <property type="molecule type" value="Genomic_DNA"/>
</dbReference>
<gene>
    <name evidence="1" type="primary">Necator_chrIII.g8913</name>
    <name evidence="1" type="ORF">RB195_008148</name>
</gene>
<evidence type="ECO:0000313" key="1">
    <source>
        <dbReference type="EMBL" id="KAK6739488.1"/>
    </source>
</evidence>
<name>A0ABR1CP86_NECAM</name>
<proteinExistence type="predicted"/>
<evidence type="ECO:0000313" key="2">
    <source>
        <dbReference type="Proteomes" id="UP001303046"/>
    </source>
</evidence>
<keyword evidence="2" id="KW-1185">Reference proteome</keyword>
<accession>A0ABR1CP86</accession>
<protein>
    <submittedName>
        <fullName evidence="1">Uncharacterized protein</fullName>
    </submittedName>
</protein>